<dbReference type="GeneID" id="20203141"/>
<accession>T1F2U2</accession>
<dbReference type="EnsemblMetazoa" id="HelroT170254">
    <property type="protein sequence ID" value="HelroP170254"/>
    <property type="gene ID" value="HelroG170254"/>
</dbReference>
<reference evidence="2" key="3">
    <citation type="submission" date="2015-06" db="UniProtKB">
        <authorList>
            <consortium name="EnsemblMetazoa"/>
        </authorList>
    </citation>
    <scope>IDENTIFICATION</scope>
</reference>
<dbReference type="CTD" id="20203141"/>
<dbReference type="EMBL" id="AMQM01003498">
    <property type="status" value="NOT_ANNOTATED_CDS"/>
    <property type="molecule type" value="Genomic_DNA"/>
</dbReference>
<gene>
    <name evidence="2" type="primary">20203141</name>
    <name evidence="1" type="ORF">HELRODRAFT_170254</name>
</gene>
<sequence length="112" mass="13049">MYGNGVMFDNRTGIAKTCEVFQMKDKPQIRFQNIFSSMEIYNSSYQYLNQKQRRDTEAQENEHNAINTSTKLERVAIVLKRTAHQHDNAFSATTQFYLTHSNKTETFITTLA</sequence>
<dbReference type="AlphaFoldDB" id="T1F2U2"/>
<evidence type="ECO:0000313" key="1">
    <source>
        <dbReference type="EMBL" id="ESO07713.1"/>
    </source>
</evidence>
<keyword evidence="3" id="KW-1185">Reference proteome</keyword>
<evidence type="ECO:0000313" key="3">
    <source>
        <dbReference type="Proteomes" id="UP000015101"/>
    </source>
</evidence>
<proteinExistence type="predicted"/>
<protein>
    <submittedName>
        <fullName evidence="1 2">Uncharacterized protein</fullName>
    </submittedName>
</protein>
<dbReference type="InParanoid" id="T1F2U2"/>
<name>T1F2U2_HELRO</name>
<dbReference type="EMBL" id="KB096183">
    <property type="protein sequence ID" value="ESO07713.1"/>
    <property type="molecule type" value="Genomic_DNA"/>
</dbReference>
<organism evidence="2 3">
    <name type="scientific">Helobdella robusta</name>
    <name type="common">Californian leech</name>
    <dbReference type="NCBI Taxonomy" id="6412"/>
    <lineage>
        <taxon>Eukaryota</taxon>
        <taxon>Metazoa</taxon>
        <taxon>Spiralia</taxon>
        <taxon>Lophotrochozoa</taxon>
        <taxon>Annelida</taxon>
        <taxon>Clitellata</taxon>
        <taxon>Hirudinea</taxon>
        <taxon>Rhynchobdellida</taxon>
        <taxon>Glossiphoniidae</taxon>
        <taxon>Helobdella</taxon>
    </lineage>
</organism>
<dbReference type="RefSeq" id="XP_009014324.1">
    <property type="nucleotide sequence ID" value="XM_009016076.1"/>
</dbReference>
<reference evidence="1 3" key="2">
    <citation type="journal article" date="2013" name="Nature">
        <title>Insights into bilaterian evolution from three spiralian genomes.</title>
        <authorList>
            <person name="Simakov O."/>
            <person name="Marletaz F."/>
            <person name="Cho S.J."/>
            <person name="Edsinger-Gonzales E."/>
            <person name="Havlak P."/>
            <person name="Hellsten U."/>
            <person name="Kuo D.H."/>
            <person name="Larsson T."/>
            <person name="Lv J."/>
            <person name="Arendt D."/>
            <person name="Savage R."/>
            <person name="Osoegawa K."/>
            <person name="de Jong P."/>
            <person name="Grimwood J."/>
            <person name="Chapman J.A."/>
            <person name="Shapiro H."/>
            <person name="Aerts A."/>
            <person name="Otillar R.P."/>
            <person name="Terry A.Y."/>
            <person name="Boore J.L."/>
            <person name="Grigoriev I.V."/>
            <person name="Lindberg D.R."/>
            <person name="Seaver E.C."/>
            <person name="Weisblat D.A."/>
            <person name="Putnam N.H."/>
            <person name="Rokhsar D.S."/>
        </authorList>
    </citation>
    <scope>NUCLEOTIDE SEQUENCE</scope>
</reference>
<dbReference type="HOGENOM" id="CLU_2148514_0_0_1"/>
<dbReference type="KEGG" id="hro:HELRODRAFT_170254"/>
<reference evidence="3" key="1">
    <citation type="submission" date="2012-12" db="EMBL/GenBank/DDBJ databases">
        <authorList>
            <person name="Hellsten U."/>
            <person name="Grimwood J."/>
            <person name="Chapman J.A."/>
            <person name="Shapiro H."/>
            <person name="Aerts A."/>
            <person name="Otillar R.P."/>
            <person name="Terry A.Y."/>
            <person name="Boore J.L."/>
            <person name="Simakov O."/>
            <person name="Marletaz F."/>
            <person name="Cho S.-J."/>
            <person name="Edsinger-Gonzales E."/>
            <person name="Havlak P."/>
            <person name="Kuo D.-H."/>
            <person name="Larsson T."/>
            <person name="Lv J."/>
            <person name="Arendt D."/>
            <person name="Savage R."/>
            <person name="Osoegawa K."/>
            <person name="de Jong P."/>
            <person name="Lindberg D.R."/>
            <person name="Seaver E.C."/>
            <person name="Weisblat D.A."/>
            <person name="Putnam N.H."/>
            <person name="Grigoriev I.V."/>
            <person name="Rokhsar D.S."/>
        </authorList>
    </citation>
    <scope>NUCLEOTIDE SEQUENCE</scope>
</reference>
<evidence type="ECO:0000313" key="2">
    <source>
        <dbReference type="EnsemblMetazoa" id="HelroP170254"/>
    </source>
</evidence>
<dbReference type="Proteomes" id="UP000015101">
    <property type="component" value="Unassembled WGS sequence"/>
</dbReference>